<protein>
    <recommendedName>
        <fullName evidence="3">F-box domain-containing protein</fullName>
    </recommendedName>
</protein>
<keyword evidence="2" id="KW-1185">Reference proteome</keyword>
<comment type="caution">
    <text evidence="1">The sequence shown here is derived from an EMBL/GenBank/DDBJ whole genome shotgun (WGS) entry which is preliminary data.</text>
</comment>
<evidence type="ECO:0000313" key="1">
    <source>
        <dbReference type="EMBL" id="GMS98374.1"/>
    </source>
</evidence>
<feature type="non-terminal residue" evidence="1">
    <location>
        <position position="154"/>
    </location>
</feature>
<proteinExistence type="predicted"/>
<name>A0AAV5TVR7_9BILA</name>
<dbReference type="AlphaFoldDB" id="A0AAV5TVR7"/>
<gene>
    <name evidence="1" type="ORF">PENTCL1PPCAC_20549</name>
</gene>
<evidence type="ECO:0008006" key="3">
    <source>
        <dbReference type="Google" id="ProtNLM"/>
    </source>
</evidence>
<dbReference type="EMBL" id="BTSX01000005">
    <property type="protein sequence ID" value="GMS98374.1"/>
    <property type="molecule type" value="Genomic_DNA"/>
</dbReference>
<organism evidence="1 2">
    <name type="scientific">Pristionchus entomophagus</name>
    <dbReference type="NCBI Taxonomy" id="358040"/>
    <lineage>
        <taxon>Eukaryota</taxon>
        <taxon>Metazoa</taxon>
        <taxon>Ecdysozoa</taxon>
        <taxon>Nematoda</taxon>
        <taxon>Chromadorea</taxon>
        <taxon>Rhabditida</taxon>
        <taxon>Rhabditina</taxon>
        <taxon>Diplogasteromorpha</taxon>
        <taxon>Diplogasteroidea</taxon>
        <taxon>Neodiplogasteridae</taxon>
        <taxon>Pristionchus</taxon>
    </lineage>
</organism>
<evidence type="ECO:0000313" key="2">
    <source>
        <dbReference type="Proteomes" id="UP001432027"/>
    </source>
</evidence>
<reference evidence="1" key="1">
    <citation type="submission" date="2023-10" db="EMBL/GenBank/DDBJ databases">
        <title>Genome assembly of Pristionchus species.</title>
        <authorList>
            <person name="Yoshida K."/>
            <person name="Sommer R.J."/>
        </authorList>
    </citation>
    <scope>NUCLEOTIDE SEQUENCE</scope>
    <source>
        <strain evidence="1">RS0144</strain>
    </source>
</reference>
<sequence>MSFMDLPDDIHICFFKYLDFSSRNKLRLNKRLDGLQMCVKNKLYSIELKIFSDRYELKLVNSSDDVHESSHTPRQYSDFNQLVEGLNRLSLNRPSLISRLTTYNLSRPSLISRLTIYECFRFVFFQYNDQLILPQLDLSTLHNFAQNASFVYID</sequence>
<accession>A0AAV5TVR7</accession>
<dbReference type="Proteomes" id="UP001432027">
    <property type="component" value="Unassembled WGS sequence"/>
</dbReference>